<reference evidence="2 3" key="1">
    <citation type="submission" date="2014-04" db="EMBL/GenBank/DDBJ databases">
        <title>Evolutionary Origins and Diversification of the Mycorrhizal Mutualists.</title>
        <authorList>
            <consortium name="DOE Joint Genome Institute"/>
            <consortium name="Mycorrhizal Genomics Consortium"/>
            <person name="Kohler A."/>
            <person name="Kuo A."/>
            <person name="Nagy L.G."/>
            <person name="Floudas D."/>
            <person name="Copeland A."/>
            <person name="Barry K.W."/>
            <person name="Cichocki N."/>
            <person name="Veneault-Fourrey C."/>
            <person name="LaButti K."/>
            <person name="Lindquist E.A."/>
            <person name="Lipzen A."/>
            <person name="Lundell T."/>
            <person name="Morin E."/>
            <person name="Murat C."/>
            <person name="Riley R."/>
            <person name="Ohm R."/>
            <person name="Sun H."/>
            <person name="Tunlid A."/>
            <person name="Henrissat B."/>
            <person name="Grigoriev I.V."/>
            <person name="Hibbett D.S."/>
            <person name="Martin F."/>
        </authorList>
    </citation>
    <scope>NUCLEOTIDE SEQUENCE [LARGE SCALE GENOMIC DNA]</scope>
    <source>
        <strain evidence="2 3">Koide BX008</strain>
    </source>
</reference>
<gene>
    <name evidence="2" type="ORF">M378DRAFT_180441</name>
</gene>
<proteinExistence type="predicted"/>
<protein>
    <submittedName>
        <fullName evidence="2">Uncharacterized protein</fullName>
    </submittedName>
</protein>
<dbReference type="Proteomes" id="UP000054549">
    <property type="component" value="Unassembled WGS sequence"/>
</dbReference>
<dbReference type="HOGENOM" id="CLU_1776979_0_0_1"/>
<accession>A0A0C2T1R7</accession>
<feature type="region of interest" description="Disordered" evidence="1">
    <location>
        <begin position="76"/>
        <end position="111"/>
    </location>
</feature>
<evidence type="ECO:0000256" key="1">
    <source>
        <dbReference type="SAM" id="MobiDB-lite"/>
    </source>
</evidence>
<dbReference type="EMBL" id="KN818299">
    <property type="protein sequence ID" value="KIL60399.1"/>
    <property type="molecule type" value="Genomic_DNA"/>
</dbReference>
<evidence type="ECO:0000313" key="2">
    <source>
        <dbReference type="EMBL" id="KIL60399.1"/>
    </source>
</evidence>
<keyword evidence="3" id="KW-1185">Reference proteome</keyword>
<dbReference type="InParanoid" id="A0A0C2T1R7"/>
<sequence length="146" mass="16735">MDLEEDLAGSLAINQAYAIRCVNGGPYQILPPIEFIDIVNDNDTFDNQQDNQIQAIERSIPPRRWIYTITKARQEAQRNQIKSIPEDSDYSTGSDSEPEEPEELTEIEKAYQADPEWWERVKKNTEAFMAKRTNAIMHCATETKAA</sequence>
<name>A0A0C2T1R7_AMAMK</name>
<dbReference type="AlphaFoldDB" id="A0A0C2T1R7"/>
<organism evidence="2 3">
    <name type="scientific">Amanita muscaria (strain Koide BX008)</name>
    <dbReference type="NCBI Taxonomy" id="946122"/>
    <lineage>
        <taxon>Eukaryota</taxon>
        <taxon>Fungi</taxon>
        <taxon>Dikarya</taxon>
        <taxon>Basidiomycota</taxon>
        <taxon>Agaricomycotina</taxon>
        <taxon>Agaricomycetes</taxon>
        <taxon>Agaricomycetidae</taxon>
        <taxon>Agaricales</taxon>
        <taxon>Pluteineae</taxon>
        <taxon>Amanitaceae</taxon>
        <taxon>Amanita</taxon>
    </lineage>
</organism>
<feature type="compositionally biased region" description="Acidic residues" evidence="1">
    <location>
        <begin position="96"/>
        <end position="105"/>
    </location>
</feature>
<evidence type="ECO:0000313" key="3">
    <source>
        <dbReference type="Proteomes" id="UP000054549"/>
    </source>
</evidence>